<accession>A0A8J3H347</accession>
<dbReference type="SUPFAM" id="SSF51161">
    <property type="entry name" value="Trimeric LpxA-like enzymes"/>
    <property type="match status" value="1"/>
</dbReference>
<gene>
    <name evidence="1" type="ORF">GCM10010961_05680</name>
</gene>
<evidence type="ECO:0008006" key="3">
    <source>
        <dbReference type="Google" id="ProtNLM"/>
    </source>
</evidence>
<dbReference type="RefSeq" id="WP_051312688.1">
    <property type="nucleotide sequence ID" value="NZ_BNAP01000001.1"/>
</dbReference>
<dbReference type="EMBL" id="BNAP01000001">
    <property type="protein sequence ID" value="GHG81558.1"/>
    <property type="molecule type" value="Genomic_DNA"/>
</dbReference>
<dbReference type="InterPro" id="IPR051159">
    <property type="entry name" value="Hexapeptide_acetyltransf"/>
</dbReference>
<name>A0A8J3H347_9RHOB</name>
<reference evidence="1" key="2">
    <citation type="submission" date="2020-09" db="EMBL/GenBank/DDBJ databases">
        <authorList>
            <person name="Sun Q."/>
            <person name="Zhou Y."/>
        </authorList>
    </citation>
    <scope>NUCLEOTIDE SEQUENCE</scope>
    <source>
        <strain evidence="1">CGMCC 1.7081</strain>
    </source>
</reference>
<dbReference type="CDD" id="cd04647">
    <property type="entry name" value="LbH_MAT_like"/>
    <property type="match status" value="1"/>
</dbReference>
<evidence type="ECO:0000313" key="1">
    <source>
        <dbReference type="EMBL" id="GHG81558.1"/>
    </source>
</evidence>
<proteinExistence type="predicted"/>
<sequence>MKFHGENRGKMQVYLKGNDCRLEFGERSKCNSLFFVNLAEDDCVVQIGNDCLFSSVRMRPSDSHEIRDITTGERMNPPQPITVGNHVWIAEDAILLGGSEIGDGSVIGARSLVNGTIPANSLAVGVPARAVRNNIQWKE</sequence>
<dbReference type="PANTHER" id="PTHR23416:SF78">
    <property type="entry name" value="LIPOPOLYSACCHARIDE BIOSYNTHESIS O-ACETYL TRANSFERASE WBBJ-RELATED"/>
    <property type="match status" value="1"/>
</dbReference>
<dbReference type="PANTHER" id="PTHR23416">
    <property type="entry name" value="SIALIC ACID SYNTHASE-RELATED"/>
    <property type="match status" value="1"/>
</dbReference>
<keyword evidence="2" id="KW-1185">Reference proteome</keyword>
<comment type="caution">
    <text evidence="1">The sequence shown here is derived from an EMBL/GenBank/DDBJ whole genome shotgun (WGS) entry which is preliminary data.</text>
</comment>
<dbReference type="Gene3D" id="2.160.10.10">
    <property type="entry name" value="Hexapeptide repeat proteins"/>
    <property type="match status" value="1"/>
</dbReference>
<organism evidence="1 2">
    <name type="scientific">Pseudodonghicola xiamenensis</name>
    <dbReference type="NCBI Taxonomy" id="337702"/>
    <lineage>
        <taxon>Bacteria</taxon>
        <taxon>Pseudomonadati</taxon>
        <taxon>Pseudomonadota</taxon>
        <taxon>Alphaproteobacteria</taxon>
        <taxon>Rhodobacterales</taxon>
        <taxon>Paracoccaceae</taxon>
        <taxon>Pseudodonghicola</taxon>
    </lineage>
</organism>
<dbReference type="InterPro" id="IPR011004">
    <property type="entry name" value="Trimer_LpxA-like_sf"/>
</dbReference>
<evidence type="ECO:0000313" key="2">
    <source>
        <dbReference type="Proteomes" id="UP000611500"/>
    </source>
</evidence>
<protein>
    <recommendedName>
        <fullName evidence="3">Maltose O-acetyltransferase</fullName>
    </recommendedName>
</protein>
<dbReference type="InterPro" id="IPR001451">
    <property type="entry name" value="Hexapep"/>
</dbReference>
<dbReference type="Pfam" id="PF00132">
    <property type="entry name" value="Hexapep"/>
    <property type="match status" value="1"/>
</dbReference>
<reference evidence="1" key="1">
    <citation type="journal article" date="2014" name="Int. J. Syst. Evol. Microbiol.">
        <title>Complete genome sequence of Corynebacterium casei LMG S-19264T (=DSM 44701T), isolated from a smear-ripened cheese.</title>
        <authorList>
            <consortium name="US DOE Joint Genome Institute (JGI-PGF)"/>
            <person name="Walter F."/>
            <person name="Albersmeier A."/>
            <person name="Kalinowski J."/>
            <person name="Ruckert C."/>
        </authorList>
    </citation>
    <scope>NUCLEOTIDE SEQUENCE</scope>
    <source>
        <strain evidence="1">CGMCC 1.7081</strain>
    </source>
</reference>
<dbReference type="AlphaFoldDB" id="A0A8J3H347"/>
<dbReference type="Proteomes" id="UP000611500">
    <property type="component" value="Unassembled WGS sequence"/>
</dbReference>